<keyword evidence="5" id="KW-0614">Plasmid</keyword>
<gene>
    <name evidence="5" type="ORF">EOK75_20370</name>
</gene>
<dbReference type="OrthoDB" id="9771846at2"/>
<dbReference type="PANTHER" id="PTHR43179:SF12">
    <property type="entry name" value="GALACTOFURANOSYLTRANSFERASE GLFT2"/>
    <property type="match status" value="1"/>
</dbReference>
<proteinExistence type="inferred from homology"/>
<dbReference type="EMBL" id="CP039966">
    <property type="protein sequence ID" value="QCO58117.1"/>
    <property type="molecule type" value="Genomic_DNA"/>
</dbReference>
<evidence type="ECO:0000259" key="4">
    <source>
        <dbReference type="Pfam" id="PF00535"/>
    </source>
</evidence>
<evidence type="ECO:0000313" key="5">
    <source>
        <dbReference type="EMBL" id="QCO58117.1"/>
    </source>
</evidence>
<keyword evidence="6" id="KW-1185">Reference proteome</keyword>
<dbReference type="GO" id="GO:0016757">
    <property type="term" value="F:glycosyltransferase activity"/>
    <property type="evidence" value="ECO:0007669"/>
    <property type="project" value="UniProtKB-KW"/>
</dbReference>
<dbReference type="Gene3D" id="3.90.550.10">
    <property type="entry name" value="Spore Coat Polysaccharide Biosynthesis Protein SpsA, Chain A"/>
    <property type="match status" value="1"/>
</dbReference>
<dbReference type="PANTHER" id="PTHR43179">
    <property type="entry name" value="RHAMNOSYLTRANSFERASE WBBL"/>
    <property type="match status" value="1"/>
</dbReference>
<dbReference type="Pfam" id="PF00535">
    <property type="entry name" value="Glycos_transf_2"/>
    <property type="match status" value="1"/>
</dbReference>
<dbReference type="InterPro" id="IPR001173">
    <property type="entry name" value="Glyco_trans_2-like"/>
</dbReference>
<geneLocation type="plasmid" evidence="5 6">
    <name>unnamed2</name>
</geneLocation>
<protein>
    <submittedName>
        <fullName evidence="5">Glycosyltransferase family 2 protein</fullName>
    </submittedName>
</protein>
<dbReference type="Proteomes" id="UP000298631">
    <property type="component" value="Plasmid unnamed2"/>
</dbReference>
<feature type="domain" description="Glycosyltransferase 2-like" evidence="4">
    <location>
        <begin position="47"/>
        <end position="95"/>
    </location>
</feature>
<evidence type="ECO:0000256" key="1">
    <source>
        <dbReference type="ARBA" id="ARBA00006739"/>
    </source>
</evidence>
<evidence type="ECO:0000313" key="6">
    <source>
        <dbReference type="Proteomes" id="UP000298631"/>
    </source>
</evidence>
<evidence type="ECO:0000256" key="3">
    <source>
        <dbReference type="ARBA" id="ARBA00022679"/>
    </source>
</evidence>
<reference evidence="5 6" key="1">
    <citation type="submission" date="2019-05" db="EMBL/GenBank/DDBJ databases">
        <title>Pseudorhodobacter turbinis sp. nov., isolated from the gut of the Korean turban shell.</title>
        <authorList>
            <person name="Jeong Y.-S."/>
            <person name="Kang W.-R."/>
            <person name="Bae J.-W."/>
        </authorList>
    </citation>
    <scope>NUCLEOTIDE SEQUENCE [LARGE SCALE GENOMIC DNA]</scope>
    <source>
        <strain evidence="5 6">S12M18</strain>
        <plasmid evidence="5 6">unnamed2</plasmid>
    </source>
</reference>
<keyword evidence="3 5" id="KW-0808">Transferase</keyword>
<keyword evidence="2" id="KW-0328">Glycosyltransferase</keyword>
<dbReference type="InterPro" id="IPR029044">
    <property type="entry name" value="Nucleotide-diphossugar_trans"/>
</dbReference>
<dbReference type="KEGG" id="pseb:EOK75_20370"/>
<dbReference type="SUPFAM" id="SSF53448">
    <property type="entry name" value="Nucleotide-diphospho-sugar transferases"/>
    <property type="match status" value="1"/>
</dbReference>
<evidence type="ECO:0000256" key="2">
    <source>
        <dbReference type="ARBA" id="ARBA00022676"/>
    </source>
</evidence>
<name>A0A4P8EM08_9RHOB</name>
<dbReference type="AlphaFoldDB" id="A0A4P8EM08"/>
<accession>A0A4P8EM08</accession>
<sequence>MTTRQRAPNRQRNLWAEFAIAVFRNGLPLPKHNPNTRVFMPLPKLGVVVVTFNAADVILDCLESLLASQGVALRIAVVDNASTDDTLDLIRAWASGTQPYSPPVDMPFGLTASSKPVTLHPAGHQAAGDSHSITLIETGINAGFAAGVNCGLAELALDSGIDRFWVLNPDSAVPADTALAFARHEGAFSLMGGRVLYYDAPDIIQIDGGTINKRTGVTGNIGLGCEATKTAHPNPADIDFITGASVVASRTFYETAGPMPEDYFLYYEEVDWALRRGDLPLAYCPQALVYHRAGTAIGSPTLGRPASPFSLYFKHRARLRFVRRHFTSSLPVALIYSAAKAIQIALKGYGREAWTIVLGSLNAAPPPHVRRILSKDAAEIAFRPPVKPSQEPE</sequence>
<organism evidence="5 6">
    <name type="scientific">Pseudorhodobacter turbinis</name>
    <dbReference type="NCBI Taxonomy" id="2500533"/>
    <lineage>
        <taxon>Bacteria</taxon>
        <taxon>Pseudomonadati</taxon>
        <taxon>Pseudomonadota</taxon>
        <taxon>Alphaproteobacteria</taxon>
        <taxon>Rhodobacterales</taxon>
        <taxon>Paracoccaceae</taxon>
        <taxon>Pseudorhodobacter</taxon>
    </lineage>
</organism>
<comment type="similarity">
    <text evidence="1">Belongs to the glycosyltransferase 2 family.</text>
</comment>